<dbReference type="EMBL" id="AFHG01000052">
    <property type="protein sequence ID" value="EGK71153.1"/>
    <property type="molecule type" value="Genomic_DNA"/>
</dbReference>
<accession>F5RE22</accession>
<reference evidence="3 4" key="1">
    <citation type="journal article" date="2011" name="J. Bacteriol.">
        <title>Genome sequence of Methyloversatilis universalis FAM5T, a methylotrophic representative of the order Rhodocyclales.</title>
        <authorList>
            <person name="Kittichotirat W."/>
            <person name="Good N.M."/>
            <person name="Hall R."/>
            <person name="Bringel F."/>
            <person name="Lajus A."/>
            <person name="Medigue C."/>
            <person name="Smalley N.E."/>
            <person name="Beck D."/>
            <person name="Bumgarner R."/>
            <person name="Vuilleumier S."/>
            <person name="Kalyuzhnaya M.G."/>
        </authorList>
    </citation>
    <scope>NUCLEOTIDE SEQUENCE [LARGE SCALE GENOMIC DNA]</scope>
    <source>
        <strain evidence="4">ATCC BAA-1314 / JCM 13912 / FAM5</strain>
    </source>
</reference>
<dbReference type="AlphaFoldDB" id="F5RE22"/>
<comment type="caution">
    <text evidence="3">The sequence shown here is derived from an EMBL/GenBank/DDBJ whole genome shotgun (WGS) entry which is preliminary data.</text>
</comment>
<name>F5RE22_METUF</name>
<dbReference type="InterPro" id="IPR014729">
    <property type="entry name" value="Rossmann-like_a/b/a_fold"/>
</dbReference>
<dbReference type="CDD" id="cd00293">
    <property type="entry name" value="USP-like"/>
    <property type="match status" value="1"/>
</dbReference>
<proteinExistence type="inferred from homology"/>
<feature type="domain" description="UspA" evidence="2">
    <location>
        <begin position="2"/>
        <end position="151"/>
    </location>
</feature>
<keyword evidence="4" id="KW-1185">Reference proteome</keyword>
<dbReference type="eggNOG" id="COG0589">
    <property type="taxonomic scope" value="Bacteria"/>
</dbReference>
<dbReference type="PANTHER" id="PTHR46268:SF6">
    <property type="entry name" value="UNIVERSAL STRESS PROTEIN UP12"/>
    <property type="match status" value="1"/>
</dbReference>
<evidence type="ECO:0000259" key="2">
    <source>
        <dbReference type="Pfam" id="PF00582"/>
    </source>
</evidence>
<dbReference type="STRING" id="1000565.METUNv1_02540"/>
<dbReference type="InterPro" id="IPR006015">
    <property type="entry name" value="Universal_stress_UspA"/>
</dbReference>
<dbReference type="Gene3D" id="3.40.50.620">
    <property type="entry name" value="HUPs"/>
    <property type="match status" value="1"/>
</dbReference>
<dbReference type="Pfam" id="PF00582">
    <property type="entry name" value="Usp"/>
    <property type="match status" value="1"/>
</dbReference>
<evidence type="ECO:0000256" key="1">
    <source>
        <dbReference type="ARBA" id="ARBA00008791"/>
    </source>
</evidence>
<dbReference type="SUPFAM" id="SSF52402">
    <property type="entry name" value="Adenine nucleotide alpha hydrolases-like"/>
    <property type="match status" value="1"/>
</dbReference>
<comment type="similarity">
    <text evidence="1">Belongs to the universal stress protein A family.</text>
</comment>
<dbReference type="PRINTS" id="PR01438">
    <property type="entry name" value="UNVRSLSTRESS"/>
</dbReference>
<dbReference type="PANTHER" id="PTHR46268">
    <property type="entry name" value="STRESS RESPONSE PROTEIN NHAX"/>
    <property type="match status" value="1"/>
</dbReference>
<gene>
    <name evidence="3" type="ORF">METUNv1_02540</name>
</gene>
<dbReference type="Proteomes" id="UP000005019">
    <property type="component" value="Unassembled WGS sequence"/>
</dbReference>
<evidence type="ECO:0000313" key="3">
    <source>
        <dbReference type="EMBL" id="EGK71153.1"/>
    </source>
</evidence>
<sequence length="151" mass="16738">MMFRHVLVPIDGSDLSRAAVKHAICFAKDVKGRVTFLYVMKDYHVSALHSEQDEENIDPIAPNDFSDAMRTHADRILQAARAEATDEGVQVDTLAVTNDEPHKAIIEVALKREADVIFMASHSRRGLASLLLGSVTQKVLSNSKIPVLVYR</sequence>
<evidence type="ECO:0000313" key="4">
    <source>
        <dbReference type="Proteomes" id="UP000005019"/>
    </source>
</evidence>
<dbReference type="RefSeq" id="WP_008062214.1">
    <property type="nucleotide sequence ID" value="NZ_AFHG01000052.1"/>
</dbReference>
<organism evidence="3 4">
    <name type="scientific">Methyloversatilis universalis (strain ATCC BAA-1314 / DSM 25237 / JCM 13912 / CCUG 52030 / FAM5)</name>
    <dbReference type="NCBI Taxonomy" id="1000565"/>
    <lineage>
        <taxon>Bacteria</taxon>
        <taxon>Pseudomonadati</taxon>
        <taxon>Pseudomonadota</taxon>
        <taxon>Betaproteobacteria</taxon>
        <taxon>Nitrosomonadales</taxon>
        <taxon>Sterolibacteriaceae</taxon>
        <taxon>Methyloversatilis</taxon>
    </lineage>
</organism>
<protein>
    <submittedName>
        <fullName evidence="3">Universal stress protein</fullName>
    </submittedName>
</protein>
<dbReference type="InterPro" id="IPR006016">
    <property type="entry name" value="UspA"/>
</dbReference>